<accession>A0A182XQV9</accession>
<evidence type="ECO:0000313" key="1">
    <source>
        <dbReference type="EnsemblMetazoa" id="AQUA014244-PA"/>
    </source>
</evidence>
<protein>
    <submittedName>
        <fullName evidence="1">Uncharacterized protein</fullName>
    </submittedName>
</protein>
<name>A0A182XQV9_ANOQN</name>
<keyword evidence="2" id="KW-1185">Reference proteome</keyword>
<dbReference type="EnsemblMetazoa" id="AQUA014244-RA">
    <property type="protein sequence ID" value="AQUA014244-PA"/>
    <property type="gene ID" value="AQUA014244"/>
</dbReference>
<evidence type="ECO:0000313" key="2">
    <source>
        <dbReference type="Proteomes" id="UP000076407"/>
    </source>
</evidence>
<reference evidence="1" key="1">
    <citation type="submission" date="2020-05" db="UniProtKB">
        <authorList>
            <consortium name="EnsemblMetazoa"/>
        </authorList>
    </citation>
    <scope>IDENTIFICATION</scope>
    <source>
        <strain evidence="1">SANGQUA</strain>
    </source>
</reference>
<dbReference type="Proteomes" id="UP000076407">
    <property type="component" value="Unassembled WGS sequence"/>
</dbReference>
<dbReference type="VEuPathDB" id="VectorBase:AQUA014244"/>
<sequence>MLFHLNEEGSVLTHHRSSFSLLVALQVSQNTSATPNSGTRPCPSLPCAFRIPYNGIRTGRGEEGAQTTDSRG</sequence>
<proteinExistence type="predicted"/>
<organism evidence="1 2">
    <name type="scientific">Anopheles quadriannulatus</name>
    <name type="common">Mosquito</name>
    <dbReference type="NCBI Taxonomy" id="34691"/>
    <lineage>
        <taxon>Eukaryota</taxon>
        <taxon>Metazoa</taxon>
        <taxon>Ecdysozoa</taxon>
        <taxon>Arthropoda</taxon>
        <taxon>Hexapoda</taxon>
        <taxon>Insecta</taxon>
        <taxon>Pterygota</taxon>
        <taxon>Neoptera</taxon>
        <taxon>Endopterygota</taxon>
        <taxon>Diptera</taxon>
        <taxon>Nematocera</taxon>
        <taxon>Culicoidea</taxon>
        <taxon>Culicidae</taxon>
        <taxon>Anophelinae</taxon>
        <taxon>Anopheles</taxon>
    </lineage>
</organism>
<dbReference type="AlphaFoldDB" id="A0A182XQV9"/>